<evidence type="ECO:0000313" key="1">
    <source>
        <dbReference type="EMBL" id="VTZ63026.1"/>
    </source>
</evidence>
<sequence>MAGYVYVVTNHKRGTLYIGVTSNLKRHIFEQATIDGAVLSDTFCVKPSTGAVYDHVPEKRADIGGELFSAALDAEAEGAGAEAAMLAAALSHRFAINAYAQSAHPKFIDHNDSSSD</sequence>
<dbReference type="SUPFAM" id="SSF82771">
    <property type="entry name" value="GIY-YIG endonuclease"/>
    <property type="match status" value="1"/>
</dbReference>
<reference evidence="1" key="1">
    <citation type="submission" date="2019-06" db="EMBL/GenBank/DDBJ databases">
        <authorList>
            <person name="Le Quere A."/>
            <person name="Colella S."/>
        </authorList>
    </citation>
    <scope>NUCLEOTIDE SEQUENCE</scope>
    <source>
        <strain evidence="1">EmedicaeMD41</strain>
    </source>
</reference>
<gene>
    <name evidence="1" type="ORF">EMEDMD4_470078</name>
</gene>
<dbReference type="EMBL" id="CABFNB010000114">
    <property type="protein sequence ID" value="VTZ63026.1"/>
    <property type="molecule type" value="Genomic_DNA"/>
</dbReference>
<evidence type="ECO:0008006" key="2">
    <source>
        <dbReference type="Google" id="ProtNLM"/>
    </source>
</evidence>
<protein>
    <recommendedName>
        <fullName evidence="2">GIY-YIG nuclease family protein</fullName>
    </recommendedName>
</protein>
<organism evidence="1">
    <name type="scientific">Sinorhizobium medicae</name>
    <dbReference type="NCBI Taxonomy" id="110321"/>
    <lineage>
        <taxon>Bacteria</taxon>
        <taxon>Pseudomonadati</taxon>
        <taxon>Pseudomonadota</taxon>
        <taxon>Alphaproteobacteria</taxon>
        <taxon>Hyphomicrobiales</taxon>
        <taxon>Rhizobiaceae</taxon>
        <taxon>Sinorhizobium/Ensifer group</taxon>
        <taxon>Sinorhizobium</taxon>
    </lineage>
</organism>
<dbReference type="AlphaFoldDB" id="A0A508X084"/>
<proteinExistence type="predicted"/>
<dbReference type="InterPro" id="IPR035901">
    <property type="entry name" value="GIY-YIG_endonuc_sf"/>
</dbReference>
<accession>A0A508X084</accession>
<name>A0A508X084_9HYPH</name>
<dbReference type="Proteomes" id="UP000507954">
    <property type="component" value="Unassembled WGS sequence"/>
</dbReference>